<keyword evidence="2" id="KW-1185">Reference proteome</keyword>
<evidence type="ECO:0000313" key="2">
    <source>
        <dbReference type="Proteomes" id="UP000829398"/>
    </source>
</evidence>
<evidence type="ECO:0000313" key="1">
    <source>
        <dbReference type="EMBL" id="KAH9694741.1"/>
    </source>
</evidence>
<protein>
    <submittedName>
        <fullName evidence="1">Protein HIGH ARSENIC CONTENT 1</fullName>
    </submittedName>
</protein>
<comment type="caution">
    <text evidence="1">The sequence shown here is derived from an EMBL/GenBank/DDBJ whole genome shotgun (WGS) entry which is preliminary data.</text>
</comment>
<accession>A0ACB8ICT8</accession>
<dbReference type="EMBL" id="CM039177">
    <property type="protein sequence ID" value="KAH9694741.1"/>
    <property type="molecule type" value="Genomic_DNA"/>
</dbReference>
<name>A0ACB8ICT8_CITSI</name>
<gene>
    <name evidence="1" type="ORF">KPL71_022524</name>
</gene>
<reference evidence="2" key="1">
    <citation type="journal article" date="2023" name="Hortic. Res.">
        <title>A chromosome-level phased genome enabling allele-level studies in sweet orange: a case study on citrus Huanglongbing tolerance.</title>
        <authorList>
            <person name="Wu B."/>
            <person name="Yu Q."/>
            <person name="Deng Z."/>
            <person name="Duan Y."/>
            <person name="Luo F."/>
            <person name="Gmitter F. Jr."/>
        </authorList>
    </citation>
    <scope>NUCLEOTIDE SEQUENCE [LARGE SCALE GENOMIC DNA]</scope>
    <source>
        <strain evidence="2">cv. Valencia</strain>
    </source>
</reference>
<proteinExistence type="predicted"/>
<dbReference type="Proteomes" id="UP000829398">
    <property type="component" value="Chromosome 8"/>
</dbReference>
<organism evidence="1 2">
    <name type="scientific">Citrus sinensis</name>
    <name type="common">Sweet orange</name>
    <name type="synonym">Citrus aurantium var. sinensis</name>
    <dbReference type="NCBI Taxonomy" id="2711"/>
    <lineage>
        <taxon>Eukaryota</taxon>
        <taxon>Viridiplantae</taxon>
        <taxon>Streptophyta</taxon>
        <taxon>Embryophyta</taxon>
        <taxon>Tracheophyta</taxon>
        <taxon>Spermatophyta</taxon>
        <taxon>Magnoliopsida</taxon>
        <taxon>eudicotyledons</taxon>
        <taxon>Gunneridae</taxon>
        <taxon>Pentapetalae</taxon>
        <taxon>rosids</taxon>
        <taxon>malvids</taxon>
        <taxon>Sapindales</taxon>
        <taxon>Rutaceae</taxon>
        <taxon>Aurantioideae</taxon>
        <taxon>Citrus</taxon>
    </lineage>
</organism>
<sequence length="147" mass="16202">MMSCRNIFALTKLRKNSFIPIRTIIDVGKRPAGDVASVGVDTAKDLLSSGHRFLDVRTTEEFNESHVHGALNVPYLFITQEGRVKNPEFLTQVASVCSKEDHIIVGCKSGIRSLCACVDLLNAGYEHVTSMEGGYSAWLDKELAEDK</sequence>